<dbReference type="Proteomes" id="UP001596116">
    <property type="component" value="Unassembled WGS sequence"/>
</dbReference>
<protein>
    <submittedName>
        <fullName evidence="2">Uncharacterized protein</fullName>
    </submittedName>
</protein>
<dbReference type="RefSeq" id="WP_379923960.1">
    <property type="nucleotide sequence ID" value="NZ_JBHPON010000002.1"/>
</dbReference>
<organism evidence="2 3">
    <name type="scientific">Hyphococcus aureus</name>
    <dbReference type="NCBI Taxonomy" id="2666033"/>
    <lineage>
        <taxon>Bacteria</taxon>
        <taxon>Pseudomonadati</taxon>
        <taxon>Pseudomonadota</taxon>
        <taxon>Alphaproteobacteria</taxon>
        <taxon>Parvularculales</taxon>
        <taxon>Parvularculaceae</taxon>
        <taxon>Hyphococcus</taxon>
    </lineage>
</organism>
<comment type="caution">
    <text evidence="2">The sequence shown here is derived from an EMBL/GenBank/DDBJ whole genome shotgun (WGS) entry which is preliminary data.</text>
</comment>
<evidence type="ECO:0000256" key="1">
    <source>
        <dbReference type="SAM" id="MobiDB-lite"/>
    </source>
</evidence>
<gene>
    <name evidence="2" type="ORF">ACFMB1_14730</name>
</gene>
<feature type="compositionally biased region" description="Basic residues" evidence="1">
    <location>
        <begin position="51"/>
        <end position="66"/>
    </location>
</feature>
<name>A0ABW1KXI5_9PROT</name>
<evidence type="ECO:0000313" key="2">
    <source>
        <dbReference type="EMBL" id="MFC6036811.1"/>
    </source>
</evidence>
<reference evidence="2 3" key="1">
    <citation type="submission" date="2024-09" db="EMBL/GenBank/DDBJ databases">
        <authorList>
            <person name="Zhang Z.-H."/>
        </authorList>
    </citation>
    <scope>NUCLEOTIDE SEQUENCE [LARGE SCALE GENOMIC DNA]</scope>
    <source>
        <strain evidence="2 3">HHTR114</strain>
    </source>
</reference>
<feature type="region of interest" description="Disordered" evidence="1">
    <location>
        <begin position="22"/>
        <end position="66"/>
    </location>
</feature>
<dbReference type="EMBL" id="JBHPON010000002">
    <property type="protein sequence ID" value="MFC6036811.1"/>
    <property type="molecule type" value="Genomic_DNA"/>
</dbReference>
<proteinExistence type="predicted"/>
<accession>A0ABW1KXI5</accession>
<feature type="compositionally biased region" description="Basic and acidic residues" evidence="1">
    <location>
        <begin position="22"/>
        <end position="32"/>
    </location>
</feature>
<sequence>MIVTGDSLDCLVDRTIAMAKSTDEKKRDEALKRALTMPPQPHGGKIDKPPPKKKKAAKKRTKSAPK</sequence>
<keyword evidence="3" id="KW-1185">Reference proteome</keyword>
<evidence type="ECO:0000313" key="3">
    <source>
        <dbReference type="Proteomes" id="UP001596116"/>
    </source>
</evidence>